<proteinExistence type="inferred from homology"/>
<evidence type="ECO:0000256" key="1">
    <source>
        <dbReference type="ARBA" id="ARBA00004496"/>
    </source>
</evidence>
<reference evidence="8 9" key="1">
    <citation type="submission" date="2024-04" db="EMBL/GenBank/DDBJ databases">
        <title>genome sequences of Mucor flavus KT1a and Helicostylum pulchrum KT1b strains isolated from the surface of a dry-aged beef.</title>
        <authorList>
            <person name="Toyotome T."/>
            <person name="Hosono M."/>
            <person name="Torimaru M."/>
            <person name="Fukuda K."/>
            <person name="Mikami N."/>
        </authorList>
    </citation>
    <scope>NUCLEOTIDE SEQUENCE [LARGE SCALE GENOMIC DNA]</scope>
    <source>
        <strain evidence="8 9">KT1a</strain>
    </source>
</reference>
<dbReference type="PANTHER" id="PTHR14344:SF3">
    <property type="entry name" value="WD REPEAT-CONTAINING PROTEIN 6"/>
    <property type="match status" value="1"/>
</dbReference>
<keyword evidence="5" id="KW-0677">Repeat</keyword>
<evidence type="ECO:0000256" key="2">
    <source>
        <dbReference type="ARBA" id="ARBA00022490"/>
    </source>
</evidence>
<organism evidence="8 9">
    <name type="scientific">Mucor flavus</name>
    <dbReference type="NCBI Taxonomy" id="439312"/>
    <lineage>
        <taxon>Eukaryota</taxon>
        <taxon>Fungi</taxon>
        <taxon>Fungi incertae sedis</taxon>
        <taxon>Mucoromycota</taxon>
        <taxon>Mucoromycotina</taxon>
        <taxon>Mucoromycetes</taxon>
        <taxon>Mucorales</taxon>
        <taxon>Mucorineae</taxon>
        <taxon>Mucoraceae</taxon>
        <taxon>Mucor</taxon>
    </lineage>
</organism>
<evidence type="ECO:0000256" key="7">
    <source>
        <dbReference type="PROSITE-ProRule" id="PRU00221"/>
    </source>
</evidence>
<evidence type="ECO:0000256" key="4">
    <source>
        <dbReference type="ARBA" id="ARBA00022694"/>
    </source>
</evidence>
<dbReference type="InterPro" id="IPR001680">
    <property type="entry name" value="WD40_rpt"/>
</dbReference>
<sequence length="1120" mass="125966">MTFQNTALQKDIYAGIVTSLTFHNDSILLAGHGPFLKVYNVQTGKLLLSECILPANRIHRIVLAPHVSYDNKMETRRLAVFGSKFISILQLNVTQNEASIVVEKSFGPFKDWIMDAQWLYDEQEKTFPTKMTFVYAHNYVEIYDLKTSVPELLYTVQCQVRCILYSARIFGHSLSTLIIGSGTVFNEVHLWKPTEKDQHGDAIVYKNLTGHEGVIFGIRFNNDASQVLSVSDDRTIRVWALDDETKEPVVLFGHTSRIWDCQFVDEYLVSISEDSTCRVWKNTLLVEPEEDESGDCIACWEGHASKNVWSCAINPEHQIVATGGQDSGIRLWSLASIKNNKIDSEDDLVAFPLSDDRKKDNIRNFVMVNNRWIVAATTDGYILKCDTTVLPHQWVEIQHDESYRNYAIMKNSKCGRVVVVGNIRGDLVIISPTEAFQPFKIPAHKQKLFEIFVESTTDNNILNIISNGYNDSVLFHRLDLSTSTPTIRTLFNLEMPAERTTVMSLGFAEEENVLICGSRESALLIYRLPDHTSVPEGTIVSLKPNLQLRRSHGKQAITSVLVKKSKDDIEVPEPTEEDEDVIMEDNDSEYDGIVFWTTGRDGCFIQYRLRIKNNDQCVEPVAETQLGIASQGDTVLTGHDMVLEKIYRNRVTKGTLEASILLDGQLLLLGFFRKNLFVYNEKNNFVMVAINCGGGHRRWGFDIEDAKLNKSCFAFIRKEVLYAYFRDTSSISEGFKDSILQANYHGREVRALRFLPLLSPDESGNQPMLFATGGEDTILRIQQYIPGTASAYHTHVSIRKHTTVIKNIDYSQGISSLLFTSGGLEEFKCWKIEATPSKAPGGLVNLNCLEVASCHTLSEDIESRIMDTTVFAIDAKRGLHIIGAVYSDAMIRFWLFNEVTRKFSLVADGTWHAKCILQITHAVLNGRIYFFTSATDGRIAMWDIHDKLYEATGKNEALELEPTKAAFRLSEPTLYYSAHMSGVNALEAVPYKDNRHILVTTGGEDNAVSATILKIESQNVQLVAKPFIIPSAHASSVTGIKYIDNSVFTTSTDQRLNKWQINYVEDQGVSLTLVDAAYMDVPDPSALDAVAFNGNIHVAITGIGLQSVRYPQQSRFRPLK</sequence>
<comment type="similarity">
    <text evidence="6">Belongs to the WD repeat WDR6 family.</text>
</comment>
<dbReference type="PANTHER" id="PTHR14344">
    <property type="entry name" value="WD REPEAT PROTEIN"/>
    <property type="match status" value="1"/>
</dbReference>
<dbReference type="PROSITE" id="PS50082">
    <property type="entry name" value="WD_REPEATS_2"/>
    <property type="match status" value="2"/>
</dbReference>
<keyword evidence="4" id="KW-0819">tRNA processing</keyword>
<dbReference type="EMBL" id="BAABUK010000023">
    <property type="protein sequence ID" value="GAA5815008.1"/>
    <property type="molecule type" value="Genomic_DNA"/>
</dbReference>
<dbReference type="Proteomes" id="UP001473302">
    <property type="component" value="Unassembled WGS sequence"/>
</dbReference>
<comment type="caution">
    <text evidence="8">The sequence shown here is derived from an EMBL/GenBank/DDBJ whole genome shotgun (WGS) entry which is preliminary data.</text>
</comment>
<evidence type="ECO:0000313" key="9">
    <source>
        <dbReference type="Proteomes" id="UP001473302"/>
    </source>
</evidence>
<comment type="subcellular location">
    <subcellularLocation>
        <location evidence="1">Cytoplasm</location>
    </subcellularLocation>
</comment>
<evidence type="ECO:0008006" key="10">
    <source>
        <dbReference type="Google" id="ProtNLM"/>
    </source>
</evidence>
<protein>
    <recommendedName>
        <fullName evidence="10">WD repeat-containing protein 6</fullName>
    </recommendedName>
</protein>
<dbReference type="InterPro" id="IPR036322">
    <property type="entry name" value="WD40_repeat_dom_sf"/>
</dbReference>
<feature type="repeat" description="WD" evidence="7">
    <location>
        <begin position="308"/>
        <end position="342"/>
    </location>
</feature>
<evidence type="ECO:0000256" key="5">
    <source>
        <dbReference type="ARBA" id="ARBA00022737"/>
    </source>
</evidence>
<dbReference type="SMART" id="SM00320">
    <property type="entry name" value="WD40"/>
    <property type="match status" value="7"/>
</dbReference>
<keyword evidence="3 7" id="KW-0853">WD repeat</keyword>
<dbReference type="InterPro" id="IPR051973">
    <property type="entry name" value="tRNA_Anticodon_Mtase-Reg"/>
</dbReference>
<gene>
    <name evidence="8" type="ORF">MFLAVUS_008512</name>
</gene>
<dbReference type="SUPFAM" id="SSF50978">
    <property type="entry name" value="WD40 repeat-like"/>
    <property type="match status" value="3"/>
</dbReference>
<evidence type="ECO:0000256" key="3">
    <source>
        <dbReference type="ARBA" id="ARBA00022574"/>
    </source>
</evidence>
<name>A0ABP9Z7A4_9FUNG</name>
<keyword evidence="9" id="KW-1185">Reference proteome</keyword>
<accession>A0ABP9Z7A4</accession>
<feature type="repeat" description="WD" evidence="7">
    <location>
        <begin position="208"/>
        <end position="249"/>
    </location>
</feature>
<evidence type="ECO:0000256" key="6">
    <source>
        <dbReference type="ARBA" id="ARBA00038255"/>
    </source>
</evidence>
<evidence type="ECO:0000313" key="8">
    <source>
        <dbReference type="EMBL" id="GAA5815008.1"/>
    </source>
</evidence>
<dbReference type="Pfam" id="PF00400">
    <property type="entry name" value="WD40"/>
    <property type="match status" value="3"/>
</dbReference>
<dbReference type="PROSITE" id="PS50294">
    <property type="entry name" value="WD_REPEATS_REGION"/>
    <property type="match status" value="1"/>
</dbReference>
<dbReference type="InterPro" id="IPR015943">
    <property type="entry name" value="WD40/YVTN_repeat-like_dom_sf"/>
</dbReference>
<keyword evidence="2" id="KW-0963">Cytoplasm</keyword>
<dbReference type="Gene3D" id="2.130.10.10">
    <property type="entry name" value="YVTN repeat-like/Quinoprotein amine dehydrogenase"/>
    <property type="match status" value="3"/>
</dbReference>